<feature type="transmembrane region" description="Helical" evidence="1">
    <location>
        <begin position="88"/>
        <end position="110"/>
    </location>
</feature>
<evidence type="ECO:0000256" key="1">
    <source>
        <dbReference type="SAM" id="Phobius"/>
    </source>
</evidence>
<keyword evidence="1" id="KW-1133">Transmembrane helix</keyword>
<reference evidence="2 3" key="1">
    <citation type="submission" date="2023-03" db="EMBL/GenBank/DDBJ databases">
        <title>Novosphingobium cyanobacteriorum sp. nov., isolated from a eutrophic reservoir during the Microcystis bloom period.</title>
        <authorList>
            <person name="Kang M."/>
            <person name="Le V."/>
            <person name="Ko S.-R."/>
            <person name="Lee S.-A."/>
            <person name="Ahn C.-Y."/>
        </authorList>
    </citation>
    <scope>NUCLEOTIDE SEQUENCE [LARGE SCALE GENOMIC DNA]</scope>
    <source>
        <strain evidence="2 3">HBC54</strain>
    </source>
</reference>
<comment type="caution">
    <text evidence="2">The sequence shown here is derived from an EMBL/GenBank/DDBJ whole genome shotgun (WGS) entry which is preliminary data.</text>
</comment>
<dbReference type="Proteomes" id="UP001222770">
    <property type="component" value="Unassembled WGS sequence"/>
</dbReference>
<proteinExistence type="predicted"/>
<feature type="transmembrane region" description="Helical" evidence="1">
    <location>
        <begin position="20"/>
        <end position="38"/>
    </location>
</feature>
<dbReference type="RefSeq" id="WP_277275598.1">
    <property type="nucleotide sequence ID" value="NZ_JAROCY010000003.1"/>
</dbReference>
<organism evidence="2 3">
    <name type="scientific">Novosphingobium cyanobacteriorum</name>
    <dbReference type="NCBI Taxonomy" id="3024215"/>
    <lineage>
        <taxon>Bacteria</taxon>
        <taxon>Pseudomonadati</taxon>
        <taxon>Pseudomonadota</taxon>
        <taxon>Alphaproteobacteria</taxon>
        <taxon>Sphingomonadales</taxon>
        <taxon>Sphingomonadaceae</taxon>
        <taxon>Novosphingobium</taxon>
    </lineage>
</organism>
<feature type="transmembrane region" description="Helical" evidence="1">
    <location>
        <begin position="131"/>
        <end position="154"/>
    </location>
</feature>
<name>A0ABT6CEV3_9SPHN</name>
<feature type="transmembrane region" description="Helical" evidence="1">
    <location>
        <begin position="174"/>
        <end position="195"/>
    </location>
</feature>
<keyword evidence="3" id="KW-1185">Reference proteome</keyword>
<feature type="transmembrane region" description="Helical" evidence="1">
    <location>
        <begin position="45"/>
        <end position="68"/>
    </location>
</feature>
<keyword evidence="1" id="KW-0812">Transmembrane</keyword>
<dbReference type="EMBL" id="JAROCY010000003">
    <property type="protein sequence ID" value="MDF8332441.1"/>
    <property type="molecule type" value="Genomic_DNA"/>
</dbReference>
<gene>
    <name evidence="2" type="ORF">POM99_04440</name>
</gene>
<evidence type="ECO:0000313" key="3">
    <source>
        <dbReference type="Proteomes" id="UP001222770"/>
    </source>
</evidence>
<evidence type="ECO:0000313" key="2">
    <source>
        <dbReference type="EMBL" id="MDF8332441.1"/>
    </source>
</evidence>
<keyword evidence="1" id="KW-0472">Membrane</keyword>
<protein>
    <submittedName>
        <fullName evidence="2">Uncharacterized protein</fullName>
    </submittedName>
</protein>
<feature type="transmembrane region" description="Helical" evidence="1">
    <location>
        <begin position="207"/>
        <end position="232"/>
    </location>
</feature>
<accession>A0ABT6CEV3</accession>
<feature type="transmembrane region" description="Helical" evidence="1">
    <location>
        <begin position="280"/>
        <end position="303"/>
    </location>
</feature>
<sequence>MTETIIPLPAPEPGGALRKWSTYIGPAISVAILVAVVLELRKLNWVLVWSIIPTSPLIWTVLFFSYMAGPFSDWVIFRRLWGIPASGIFPLLKKLIGNELLLGYVGEVYFYDWARRHVKMEGSPFGAVKDVAILSALAGNIMTVVMLIVTWPVIRELQFGEVMELPFGISLKLGVNVLAISIVFILLTSVVIMFFRNGLFSLPRRDLWFVFGVHCLRLLANTGLSALAWHLILPEVSIDSWLLLSTVRLLLSRLPLIPNKDLAFAGLSTMLAGKEVQTGVMIAMISMLIVATHVVIFISLMILDLAQKEKNA</sequence>